<comment type="caution">
    <text evidence="2">The sequence shown here is derived from an EMBL/GenBank/DDBJ whole genome shotgun (WGS) entry which is preliminary data.</text>
</comment>
<feature type="compositionally biased region" description="Low complexity" evidence="1">
    <location>
        <begin position="1"/>
        <end position="15"/>
    </location>
</feature>
<accession>A0A6I3KG80</accession>
<dbReference type="EMBL" id="WMBQ01000001">
    <property type="protein sequence ID" value="MTD93924.1"/>
    <property type="molecule type" value="Genomic_DNA"/>
</dbReference>
<dbReference type="Proteomes" id="UP000440694">
    <property type="component" value="Unassembled WGS sequence"/>
</dbReference>
<evidence type="ECO:0000313" key="2">
    <source>
        <dbReference type="EMBL" id="MTD93924.1"/>
    </source>
</evidence>
<reference evidence="2 3" key="1">
    <citation type="submission" date="2019-11" db="EMBL/GenBank/DDBJ databases">
        <title>Identification of a novel strain.</title>
        <authorList>
            <person name="Xu Q."/>
            <person name="Wang G."/>
        </authorList>
    </citation>
    <scope>NUCLEOTIDE SEQUENCE [LARGE SCALE GENOMIC DNA]</scope>
    <source>
        <strain evidence="3">xq</strain>
    </source>
</reference>
<evidence type="ECO:0000256" key="1">
    <source>
        <dbReference type="SAM" id="MobiDB-lite"/>
    </source>
</evidence>
<name>A0A6I3KG80_9HYPH</name>
<keyword evidence="3" id="KW-1185">Reference proteome</keyword>
<protein>
    <submittedName>
        <fullName evidence="2">Uncharacterized protein</fullName>
    </submittedName>
</protein>
<evidence type="ECO:0000313" key="3">
    <source>
        <dbReference type="Proteomes" id="UP000440694"/>
    </source>
</evidence>
<proteinExistence type="predicted"/>
<sequence>MGTSGSSKGPKSTSPLVPPGVDDEPGKPLPSPEGQRFRGFRTEFGRAAAGGGKGALNSALGKYARDATQGSTVGPRRFGPAYRSGAALADTLRDLAQFGSGLAPGGLDLSTLQGQPVNVAAQEIARALAPEGADADEVSAAIQEAITEVLPEAGVFDPSLLTPDTLIQIMVEFFSRILFMEITATAGDAWNKAPDAQHATQTEADLLELIRVVVDKHFSPRLAQGLANANREEFRKLERQAMDEVWREWETLQ</sequence>
<dbReference type="AlphaFoldDB" id="A0A6I3KG80"/>
<dbReference type="RefSeq" id="WP_154738418.1">
    <property type="nucleotide sequence ID" value="NZ_WMBQ01000001.1"/>
</dbReference>
<organism evidence="2 3">
    <name type="scientific">Hyphomicrobium album</name>
    <dbReference type="NCBI Taxonomy" id="2665159"/>
    <lineage>
        <taxon>Bacteria</taxon>
        <taxon>Pseudomonadati</taxon>
        <taxon>Pseudomonadota</taxon>
        <taxon>Alphaproteobacteria</taxon>
        <taxon>Hyphomicrobiales</taxon>
        <taxon>Hyphomicrobiaceae</taxon>
        <taxon>Hyphomicrobium</taxon>
    </lineage>
</organism>
<feature type="region of interest" description="Disordered" evidence="1">
    <location>
        <begin position="1"/>
        <end position="39"/>
    </location>
</feature>
<gene>
    <name evidence="2" type="ORF">GIW81_06190</name>
</gene>